<protein>
    <submittedName>
        <fullName evidence="1">Uncharacterized protein</fullName>
    </submittedName>
</protein>
<dbReference type="EMBL" id="JPKZ01000595">
    <property type="protein sequence ID" value="KHN86517.1"/>
    <property type="molecule type" value="Genomic_DNA"/>
</dbReference>
<accession>A0A0B2VYV1</accession>
<keyword evidence="2" id="KW-1185">Reference proteome</keyword>
<name>A0A0B2VYV1_TOXCA</name>
<organism evidence="1 2">
    <name type="scientific">Toxocara canis</name>
    <name type="common">Canine roundworm</name>
    <dbReference type="NCBI Taxonomy" id="6265"/>
    <lineage>
        <taxon>Eukaryota</taxon>
        <taxon>Metazoa</taxon>
        <taxon>Ecdysozoa</taxon>
        <taxon>Nematoda</taxon>
        <taxon>Chromadorea</taxon>
        <taxon>Rhabditida</taxon>
        <taxon>Spirurina</taxon>
        <taxon>Ascaridomorpha</taxon>
        <taxon>Ascaridoidea</taxon>
        <taxon>Toxocaridae</taxon>
        <taxon>Toxocara</taxon>
    </lineage>
</organism>
<comment type="caution">
    <text evidence="1">The sequence shown here is derived from an EMBL/GenBank/DDBJ whole genome shotgun (WGS) entry which is preliminary data.</text>
</comment>
<evidence type="ECO:0000313" key="2">
    <source>
        <dbReference type="Proteomes" id="UP000031036"/>
    </source>
</evidence>
<sequence>MQQWLSERSLISLLLDCVKTKYYSNFTSNRVSRNETFHRSTKVSDTVRGWCGCKVHNFMCWLLASDDQKWWGESAAEL</sequence>
<dbReference type="Proteomes" id="UP000031036">
    <property type="component" value="Unassembled WGS sequence"/>
</dbReference>
<dbReference type="AlphaFoldDB" id="A0A0B2VYV1"/>
<gene>
    <name evidence="1" type="ORF">Tcan_11581</name>
</gene>
<reference evidence="1 2" key="1">
    <citation type="submission" date="2014-11" db="EMBL/GenBank/DDBJ databases">
        <title>Genetic blueprint of the zoonotic pathogen Toxocara canis.</title>
        <authorList>
            <person name="Zhu X.-Q."/>
            <person name="Korhonen P.K."/>
            <person name="Cai H."/>
            <person name="Young N.D."/>
            <person name="Nejsum P."/>
            <person name="von Samson-Himmelstjerna G."/>
            <person name="Boag P.R."/>
            <person name="Tan P."/>
            <person name="Li Q."/>
            <person name="Min J."/>
            <person name="Yang Y."/>
            <person name="Wang X."/>
            <person name="Fang X."/>
            <person name="Hall R.S."/>
            <person name="Hofmann A."/>
            <person name="Sternberg P.W."/>
            <person name="Jex A.R."/>
            <person name="Gasser R.B."/>
        </authorList>
    </citation>
    <scope>NUCLEOTIDE SEQUENCE [LARGE SCALE GENOMIC DNA]</scope>
    <source>
        <strain evidence="1">PN_DK_2014</strain>
    </source>
</reference>
<evidence type="ECO:0000313" key="1">
    <source>
        <dbReference type="EMBL" id="KHN86517.1"/>
    </source>
</evidence>
<proteinExistence type="predicted"/>